<gene>
    <name evidence="2" type="primary">B1402B06.15</name>
</gene>
<reference evidence="3" key="2">
    <citation type="journal article" date="2008" name="Nucleic Acids Res.">
        <title>The rice annotation project database (RAP-DB): 2008 update.</title>
        <authorList>
            <consortium name="The rice annotation project (RAP)"/>
        </authorList>
    </citation>
    <scope>GENOME REANNOTATION</scope>
    <source>
        <strain evidence="3">cv. Nipponbare</strain>
    </source>
</reference>
<name>Q6ASZ4_ORYSJ</name>
<sequence>MKNVKYTYTTIALERLSTGLTEWNIKDKVFTLALDNASNNTSASGLLQSNYKHDLLFEGEHLHVRCRAHILNILVQDGIAPINDAIFKIRHFILHIASTPSHLQVLNWITSEKIFPQNMASLSVVEDKKNKRHACVHGLLSQPTQGMARAISCPIERSATTHYRCRTSMELNVQHGRRCCKGEEAPTDDERKNAEAISAFLRAFEDATKVVSAHNKATLHMFLHIVLCINHALEEAECHSDNATLRELGRNIRDKFGKYWEKDYNVVLLIAAVLDPSRRLFYLEWIYEKTCVTLSEVNKLVDIVKKCMKKYYDEYESLLGKMIHNNGLGY</sequence>
<evidence type="ECO:0000259" key="1">
    <source>
        <dbReference type="Pfam" id="PF14372"/>
    </source>
</evidence>
<dbReference type="SUPFAM" id="SSF53098">
    <property type="entry name" value="Ribonuclease H-like"/>
    <property type="match status" value="1"/>
</dbReference>
<dbReference type="PANTHER" id="PTHR23272">
    <property type="entry name" value="BED FINGER-RELATED"/>
    <property type="match status" value="1"/>
</dbReference>
<reference evidence="3" key="1">
    <citation type="journal article" date="2005" name="Nature">
        <title>The map-based sequence of the rice genome.</title>
        <authorList>
            <consortium name="International rice genome sequencing project (IRGSP)"/>
            <person name="Matsumoto T."/>
            <person name="Wu J."/>
            <person name="Kanamori H."/>
            <person name="Katayose Y."/>
            <person name="Fujisawa M."/>
            <person name="Namiki N."/>
            <person name="Mizuno H."/>
            <person name="Yamamoto K."/>
            <person name="Antonio B.A."/>
            <person name="Baba T."/>
            <person name="Sakata K."/>
            <person name="Nagamura Y."/>
            <person name="Aoki H."/>
            <person name="Arikawa K."/>
            <person name="Arita K."/>
            <person name="Bito T."/>
            <person name="Chiden Y."/>
            <person name="Fujitsuka N."/>
            <person name="Fukunaka R."/>
            <person name="Hamada M."/>
            <person name="Harada C."/>
            <person name="Hayashi A."/>
            <person name="Hijishita S."/>
            <person name="Honda M."/>
            <person name="Hosokawa S."/>
            <person name="Ichikawa Y."/>
            <person name="Idonuma A."/>
            <person name="Iijima M."/>
            <person name="Ikeda M."/>
            <person name="Ikeno M."/>
            <person name="Ito K."/>
            <person name="Ito S."/>
            <person name="Ito T."/>
            <person name="Ito Y."/>
            <person name="Ito Y."/>
            <person name="Iwabuchi A."/>
            <person name="Kamiya K."/>
            <person name="Karasawa W."/>
            <person name="Kurita K."/>
            <person name="Katagiri S."/>
            <person name="Kikuta A."/>
            <person name="Kobayashi H."/>
            <person name="Kobayashi N."/>
            <person name="Machita K."/>
            <person name="Maehara T."/>
            <person name="Masukawa M."/>
            <person name="Mizubayashi T."/>
            <person name="Mukai Y."/>
            <person name="Nagasaki H."/>
            <person name="Nagata Y."/>
            <person name="Naito S."/>
            <person name="Nakashima M."/>
            <person name="Nakama Y."/>
            <person name="Nakamichi Y."/>
            <person name="Nakamura M."/>
            <person name="Meguro A."/>
            <person name="Negishi M."/>
            <person name="Ohta I."/>
            <person name="Ohta T."/>
            <person name="Okamoto M."/>
            <person name="Ono N."/>
            <person name="Saji S."/>
            <person name="Sakaguchi M."/>
            <person name="Sakai K."/>
            <person name="Shibata M."/>
            <person name="Shimokawa T."/>
            <person name="Song J."/>
            <person name="Takazaki Y."/>
            <person name="Terasawa K."/>
            <person name="Tsugane M."/>
            <person name="Tsuji K."/>
            <person name="Ueda S."/>
            <person name="Waki K."/>
            <person name="Yamagata H."/>
            <person name="Yamamoto M."/>
            <person name="Yamamoto S."/>
            <person name="Yamane H."/>
            <person name="Yoshiki S."/>
            <person name="Yoshihara R."/>
            <person name="Yukawa K."/>
            <person name="Zhong H."/>
            <person name="Yano M."/>
            <person name="Yuan Q."/>
            <person name="Ouyang S."/>
            <person name="Liu J."/>
            <person name="Jones K.M."/>
            <person name="Gansberger K."/>
            <person name="Moffat K."/>
            <person name="Hill J."/>
            <person name="Bera J."/>
            <person name="Fadrosh D."/>
            <person name="Jin S."/>
            <person name="Johri S."/>
            <person name="Kim M."/>
            <person name="Overton L."/>
            <person name="Reardon M."/>
            <person name="Tsitrin T."/>
            <person name="Vuong H."/>
            <person name="Weaver B."/>
            <person name="Ciecko A."/>
            <person name="Tallon L."/>
            <person name="Jackson J."/>
            <person name="Pai G."/>
            <person name="Aken S.V."/>
            <person name="Utterback T."/>
            <person name="Reidmuller S."/>
            <person name="Feldblyum T."/>
            <person name="Hsiao J."/>
            <person name="Zismann V."/>
            <person name="Iobst S."/>
            <person name="de Vazeille A.R."/>
            <person name="Buell C.R."/>
            <person name="Ying K."/>
            <person name="Li Y."/>
            <person name="Lu T."/>
            <person name="Huang Y."/>
            <person name="Zhao Q."/>
            <person name="Feng Q."/>
            <person name="Zhang L."/>
            <person name="Zhu J."/>
            <person name="Weng Q."/>
            <person name="Mu J."/>
            <person name="Lu Y."/>
            <person name="Fan D."/>
            <person name="Liu Y."/>
            <person name="Guan J."/>
            <person name="Zhang Y."/>
            <person name="Yu S."/>
            <person name="Liu X."/>
            <person name="Zhang Y."/>
            <person name="Hong G."/>
            <person name="Han B."/>
            <person name="Choisne N."/>
            <person name="Demange N."/>
            <person name="Orjeda G."/>
            <person name="Samain S."/>
            <person name="Cattolico L."/>
            <person name="Pelletier E."/>
            <person name="Couloux A."/>
            <person name="Segurens B."/>
            <person name="Wincker P."/>
            <person name="D'Hont A."/>
            <person name="Scarpelli C."/>
            <person name="Weissenbach J."/>
            <person name="Salanoubat M."/>
            <person name="Quetier F."/>
            <person name="Yu Y."/>
            <person name="Kim H.R."/>
            <person name="Rambo T."/>
            <person name="Currie J."/>
            <person name="Collura K."/>
            <person name="Luo M."/>
            <person name="Yang T."/>
            <person name="Ammiraju J.S.S."/>
            <person name="Engler F."/>
            <person name="Soderlund C."/>
            <person name="Wing R.A."/>
            <person name="Palmer L.E."/>
            <person name="de la Bastide M."/>
            <person name="Spiegel L."/>
            <person name="Nascimento L."/>
            <person name="Zutavern T."/>
            <person name="O'Shaughnessy A."/>
            <person name="Dike S."/>
            <person name="Dedhia N."/>
            <person name="Preston R."/>
            <person name="Balija V."/>
            <person name="McCombie W.R."/>
            <person name="Chow T."/>
            <person name="Chen H."/>
            <person name="Chung M."/>
            <person name="Chen C."/>
            <person name="Shaw J."/>
            <person name="Wu H."/>
            <person name="Hsiao K."/>
            <person name="Chao Y."/>
            <person name="Chu M."/>
            <person name="Cheng C."/>
            <person name="Hour A."/>
            <person name="Lee P."/>
            <person name="Lin S."/>
            <person name="Lin Y."/>
            <person name="Liou J."/>
            <person name="Liu S."/>
            <person name="Hsing Y."/>
            <person name="Raghuvanshi S."/>
            <person name="Mohanty A."/>
            <person name="Bharti A.K."/>
            <person name="Gaur A."/>
            <person name="Gupta V."/>
            <person name="Kumar D."/>
            <person name="Ravi V."/>
            <person name="Vij S."/>
            <person name="Kapur A."/>
            <person name="Khurana P."/>
            <person name="Khurana P."/>
            <person name="Khurana J.P."/>
            <person name="Tyagi A.K."/>
            <person name="Gaikwad K."/>
            <person name="Singh A."/>
            <person name="Dalal V."/>
            <person name="Srivastava S."/>
            <person name="Dixit A."/>
            <person name="Pal A.K."/>
            <person name="Ghazi I.A."/>
            <person name="Yadav M."/>
            <person name="Pandit A."/>
            <person name="Bhargava A."/>
            <person name="Sureshbabu K."/>
            <person name="Batra K."/>
            <person name="Sharma T.R."/>
            <person name="Mohapatra T."/>
            <person name="Singh N.K."/>
            <person name="Messing J."/>
            <person name="Nelson A.B."/>
            <person name="Fuks G."/>
            <person name="Kavchok S."/>
            <person name="Keizer G."/>
            <person name="Linton E."/>
            <person name="Llaca V."/>
            <person name="Song R."/>
            <person name="Tanyolac B."/>
            <person name="Young S."/>
            <person name="Ho-Il K."/>
            <person name="Hahn J.H."/>
            <person name="Sangsakoo G."/>
            <person name="Vanavichit A."/>
            <person name="de Mattos Luiz.A.T."/>
            <person name="Zimmer P.D."/>
            <person name="Malone G."/>
            <person name="Dellagostin O."/>
            <person name="de Oliveira A.C."/>
            <person name="Bevan M."/>
            <person name="Bancroft I."/>
            <person name="Minx P."/>
            <person name="Cordum H."/>
            <person name="Wilson R."/>
            <person name="Cheng Z."/>
            <person name="Jin W."/>
            <person name="Jiang J."/>
            <person name="Leong S.A."/>
            <person name="Iwama H."/>
            <person name="Gojobori T."/>
            <person name="Itoh T."/>
            <person name="Niimura Y."/>
            <person name="Fujii Y."/>
            <person name="Habara T."/>
            <person name="Sakai H."/>
            <person name="Sato Y."/>
            <person name="Wilson G."/>
            <person name="Kumar K."/>
            <person name="McCouch S."/>
            <person name="Juretic N."/>
            <person name="Hoen D."/>
            <person name="Wright S."/>
            <person name="Bruskiewich R."/>
            <person name="Bureau T."/>
            <person name="Miyao A."/>
            <person name="Hirochika H."/>
            <person name="Nishikawa T."/>
            <person name="Kadowaki K."/>
            <person name="Sugiura M."/>
            <person name="Burr B."/>
            <person name="Sasaki T."/>
        </authorList>
    </citation>
    <scope>NUCLEOTIDE SEQUENCE [LARGE SCALE GENOMIC DNA]</scope>
    <source>
        <strain evidence="3">cv. Nipponbare</strain>
    </source>
</reference>
<accession>Q6ASZ4</accession>
<dbReference type="InterPro" id="IPR012337">
    <property type="entry name" value="RNaseH-like_sf"/>
</dbReference>
<proteinExistence type="predicted"/>
<dbReference type="PANTHER" id="PTHR23272:SF181">
    <property type="entry name" value="OS01G0802400 PROTEIN"/>
    <property type="match status" value="1"/>
</dbReference>
<feature type="domain" description="hAT-like transposase RNase-H fold" evidence="1">
    <location>
        <begin position="214"/>
        <end position="315"/>
    </location>
</feature>
<dbReference type="InterPro" id="IPR025525">
    <property type="entry name" value="hAT-like_transposase_RNase-H"/>
</dbReference>
<protein>
    <recommendedName>
        <fullName evidence="1">hAT-like transposase RNase-H fold domain-containing protein</fullName>
    </recommendedName>
</protein>
<evidence type="ECO:0000313" key="3">
    <source>
        <dbReference type="Proteomes" id="UP000000763"/>
    </source>
</evidence>
<dbReference type="AlphaFoldDB" id="Q6ASZ4"/>
<dbReference type="Proteomes" id="UP000000763">
    <property type="component" value="Chromosome 5"/>
</dbReference>
<dbReference type="EMBL" id="AC145477">
    <property type="protein sequence ID" value="AAT93848.1"/>
    <property type="molecule type" value="Genomic_DNA"/>
</dbReference>
<dbReference type="GO" id="GO:0003677">
    <property type="term" value="F:DNA binding"/>
    <property type="evidence" value="ECO:0007669"/>
    <property type="project" value="InterPro"/>
</dbReference>
<evidence type="ECO:0000313" key="2">
    <source>
        <dbReference type="EMBL" id="AAT93848.1"/>
    </source>
</evidence>
<dbReference type="Pfam" id="PF14372">
    <property type="entry name" value="hAT-like_RNase-H"/>
    <property type="match status" value="1"/>
</dbReference>
<organism evidence="2 3">
    <name type="scientific">Oryza sativa subsp. japonica</name>
    <name type="common">Rice</name>
    <dbReference type="NCBI Taxonomy" id="39947"/>
    <lineage>
        <taxon>Eukaryota</taxon>
        <taxon>Viridiplantae</taxon>
        <taxon>Streptophyta</taxon>
        <taxon>Embryophyta</taxon>
        <taxon>Tracheophyta</taxon>
        <taxon>Spermatophyta</taxon>
        <taxon>Magnoliopsida</taxon>
        <taxon>Liliopsida</taxon>
        <taxon>Poales</taxon>
        <taxon>Poaceae</taxon>
        <taxon>BOP clade</taxon>
        <taxon>Oryzoideae</taxon>
        <taxon>Oryzeae</taxon>
        <taxon>Oryzinae</taxon>
        <taxon>Oryza</taxon>
        <taxon>Oryza sativa</taxon>
    </lineage>
</organism>